<name>B7G0T3_PHATC</name>
<sequence>MCLLTRNTFAVIALLSFCTATALLHIYASASTAFDYSDALYVPQWVTGSVSRATGKCAVNLFGLPRAFRSLVLPSLVENVIRPNALHHCDYFVHYFNLTHEKAGRSGAGGRINPDEILFLKEAVHNLSSESVVKFRYDQEQAFWDQYQPLIDRVRTANDTDGRYLYFPWRDKSYVYTLTTDNIIKMWHSIQSAWELMTEHEGATSKRYDRVAMLRSDVVYMTPIDVFKVNRQPLRTGDKVAVVPAFGRHPVNDRMIMGPRHAVEIWAAERFDRLETHVQFVQEKHPGWGMHSERFINWTIFPTIRNTGTAILEDDYMCFFRARADETVQINDCQDSQERVAASSIMQNLGEDVSERLELVLGRKCLNTTQGSVATRLRCPIEMV</sequence>
<dbReference type="OrthoDB" id="45827at2759"/>
<dbReference type="HOGENOM" id="CLU_053241_0_0_1"/>
<gene>
    <name evidence="1" type="ORF">PHATRDRAFT_46315</name>
</gene>
<dbReference type="AlphaFoldDB" id="B7G0T3"/>
<protein>
    <submittedName>
        <fullName evidence="1">Uncharacterized protein</fullName>
    </submittedName>
</protein>
<dbReference type="Proteomes" id="UP000000759">
    <property type="component" value="Chromosome 9"/>
</dbReference>
<keyword evidence="2" id="KW-1185">Reference proteome</keyword>
<reference evidence="2" key="2">
    <citation type="submission" date="2008-08" db="EMBL/GenBank/DDBJ databases">
        <authorList>
            <consortium name="Diatom Consortium"/>
            <person name="Grigoriev I."/>
            <person name="Grimwood J."/>
            <person name="Kuo A."/>
            <person name="Otillar R.P."/>
            <person name="Salamov A."/>
            <person name="Detter J.C."/>
            <person name="Lindquist E."/>
            <person name="Shapiro H."/>
            <person name="Lucas S."/>
            <person name="Glavina del Rio T."/>
            <person name="Pitluck S."/>
            <person name="Rokhsar D."/>
            <person name="Bowler C."/>
        </authorList>
    </citation>
    <scope>GENOME REANNOTATION</scope>
    <source>
        <strain evidence="2">CCAP 1055/1</strain>
    </source>
</reference>
<dbReference type="PaxDb" id="2850-Phatr46315"/>
<dbReference type="KEGG" id="pti:PHATRDRAFT_46315"/>
<organism evidence="1 2">
    <name type="scientific">Phaeodactylum tricornutum (strain CCAP 1055/1)</name>
    <dbReference type="NCBI Taxonomy" id="556484"/>
    <lineage>
        <taxon>Eukaryota</taxon>
        <taxon>Sar</taxon>
        <taxon>Stramenopiles</taxon>
        <taxon>Ochrophyta</taxon>
        <taxon>Bacillariophyta</taxon>
        <taxon>Bacillariophyceae</taxon>
        <taxon>Bacillariophycidae</taxon>
        <taxon>Naviculales</taxon>
        <taxon>Phaeodactylaceae</taxon>
        <taxon>Phaeodactylum</taxon>
    </lineage>
</organism>
<evidence type="ECO:0000313" key="1">
    <source>
        <dbReference type="EMBL" id="EEC48136.1"/>
    </source>
</evidence>
<dbReference type="EMBL" id="CM000612">
    <property type="protein sequence ID" value="EEC48136.1"/>
    <property type="molecule type" value="Genomic_DNA"/>
</dbReference>
<dbReference type="RefSeq" id="XP_002180728.1">
    <property type="nucleotide sequence ID" value="XM_002180692.1"/>
</dbReference>
<dbReference type="GeneID" id="7201384"/>
<evidence type="ECO:0000313" key="2">
    <source>
        <dbReference type="Proteomes" id="UP000000759"/>
    </source>
</evidence>
<accession>B7G0T3</accession>
<proteinExistence type="predicted"/>
<dbReference type="eggNOG" id="ENOG502STKM">
    <property type="taxonomic scope" value="Eukaryota"/>
</dbReference>
<reference evidence="1 2" key="1">
    <citation type="journal article" date="2008" name="Nature">
        <title>The Phaeodactylum genome reveals the evolutionary history of diatom genomes.</title>
        <authorList>
            <person name="Bowler C."/>
            <person name="Allen A.E."/>
            <person name="Badger J.H."/>
            <person name="Grimwood J."/>
            <person name="Jabbari K."/>
            <person name="Kuo A."/>
            <person name="Maheswari U."/>
            <person name="Martens C."/>
            <person name="Maumus F."/>
            <person name="Otillar R.P."/>
            <person name="Rayko E."/>
            <person name="Salamov A."/>
            <person name="Vandepoele K."/>
            <person name="Beszteri B."/>
            <person name="Gruber A."/>
            <person name="Heijde M."/>
            <person name="Katinka M."/>
            <person name="Mock T."/>
            <person name="Valentin K."/>
            <person name="Verret F."/>
            <person name="Berges J.A."/>
            <person name="Brownlee C."/>
            <person name="Cadoret J.P."/>
            <person name="Chiovitti A."/>
            <person name="Choi C.J."/>
            <person name="Coesel S."/>
            <person name="De Martino A."/>
            <person name="Detter J.C."/>
            <person name="Durkin C."/>
            <person name="Falciatore A."/>
            <person name="Fournet J."/>
            <person name="Haruta M."/>
            <person name="Huysman M.J."/>
            <person name="Jenkins B.D."/>
            <person name="Jiroutova K."/>
            <person name="Jorgensen R.E."/>
            <person name="Joubert Y."/>
            <person name="Kaplan A."/>
            <person name="Kroger N."/>
            <person name="Kroth P.G."/>
            <person name="La Roche J."/>
            <person name="Lindquist E."/>
            <person name="Lommer M."/>
            <person name="Martin-Jezequel V."/>
            <person name="Lopez P.J."/>
            <person name="Lucas S."/>
            <person name="Mangogna M."/>
            <person name="McGinnis K."/>
            <person name="Medlin L.K."/>
            <person name="Montsant A."/>
            <person name="Oudot-Le Secq M.P."/>
            <person name="Napoli C."/>
            <person name="Obornik M."/>
            <person name="Parker M.S."/>
            <person name="Petit J.L."/>
            <person name="Porcel B.M."/>
            <person name="Poulsen N."/>
            <person name="Robison M."/>
            <person name="Rychlewski L."/>
            <person name="Rynearson T.A."/>
            <person name="Schmutz J."/>
            <person name="Shapiro H."/>
            <person name="Siaut M."/>
            <person name="Stanley M."/>
            <person name="Sussman M.R."/>
            <person name="Taylor A.R."/>
            <person name="Vardi A."/>
            <person name="von Dassow P."/>
            <person name="Vyverman W."/>
            <person name="Willis A."/>
            <person name="Wyrwicz L.S."/>
            <person name="Rokhsar D.S."/>
            <person name="Weissenbach J."/>
            <person name="Armbrust E.V."/>
            <person name="Green B.R."/>
            <person name="Van de Peer Y."/>
            <person name="Grigoriev I.V."/>
        </authorList>
    </citation>
    <scope>NUCLEOTIDE SEQUENCE [LARGE SCALE GENOMIC DNA]</scope>
    <source>
        <strain evidence="1 2">CCAP 1055/1</strain>
    </source>
</reference>
<dbReference type="InParanoid" id="B7G0T3"/>